<comment type="caution">
    <text evidence="2">The sequence shown here is derived from an EMBL/GenBank/DDBJ whole genome shotgun (WGS) entry which is preliminary data.</text>
</comment>
<proteinExistence type="predicted"/>
<dbReference type="PANTHER" id="PTHR33223:SF8">
    <property type="entry name" value="OS04G0172440 PROTEIN"/>
    <property type="match status" value="1"/>
</dbReference>
<keyword evidence="3" id="KW-1185">Reference proteome</keyword>
<reference evidence="2" key="1">
    <citation type="submission" date="2018-05" db="EMBL/GenBank/DDBJ databases">
        <title>Draft genome of Mucuna pruriens seed.</title>
        <authorList>
            <person name="Nnadi N.E."/>
            <person name="Vos R."/>
            <person name="Hasami M.H."/>
            <person name="Devisetty U.K."/>
            <person name="Aguiy J.C."/>
        </authorList>
    </citation>
    <scope>NUCLEOTIDE SEQUENCE [LARGE SCALE GENOMIC DNA]</scope>
    <source>
        <strain evidence="2">JCA_2017</strain>
    </source>
</reference>
<dbReference type="OrthoDB" id="1750196at2759"/>
<evidence type="ECO:0000313" key="3">
    <source>
        <dbReference type="Proteomes" id="UP000257109"/>
    </source>
</evidence>
<feature type="region of interest" description="Disordered" evidence="1">
    <location>
        <begin position="67"/>
        <end position="91"/>
    </location>
</feature>
<feature type="non-terminal residue" evidence="2">
    <location>
        <position position="1"/>
    </location>
</feature>
<feature type="compositionally biased region" description="Basic and acidic residues" evidence="1">
    <location>
        <begin position="16"/>
        <end position="25"/>
    </location>
</feature>
<dbReference type="AlphaFoldDB" id="A0A371FVJ8"/>
<dbReference type="Proteomes" id="UP000257109">
    <property type="component" value="Unassembled WGS sequence"/>
</dbReference>
<protein>
    <recommendedName>
        <fullName evidence="4">Retrotransposon gag domain-containing protein</fullName>
    </recommendedName>
</protein>
<evidence type="ECO:0008006" key="4">
    <source>
        <dbReference type="Google" id="ProtNLM"/>
    </source>
</evidence>
<evidence type="ECO:0000313" key="2">
    <source>
        <dbReference type="EMBL" id="RDX82354.1"/>
    </source>
</evidence>
<sequence>MEQAIDELEQQSMQTRTEDGQIREHMGKMREQLNKVSRYYTGGRRNAGNSSISPRFFPAIWNASRLEHTRQGTSGRRTRSSRSKPPSTLDGKLASLLLPSRLPGQTGATCRTLETTPVHDEKISSLEQRVRIIEGTRGHSLDATDLCLMSDVALPMDFKTPKFEKYKGSSCPQAHLAMYCRKMAAYIHQDKILVHCFQDSLTWAALNWYINLEKGQVRTWRDLAETFVRQYRYNKDMALDRS</sequence>
<organism evidence="2 3">
    <name type="scientific">Mucuna pruriens</name>
    <name type="common">Velvet bean</name>
    <name type="synonym">Dolichos pruriens</name>
    <dbReference type="NCBI Taxonomy" id="157652"/>
    <lineage>
        <taxon>Eukaryota</taxon>
        <taxon>Viridiplantae</taxon>
        <taxon>Streptophyta</taxon>
        <taxon>Embryophyta</taxon>
        <taxon>Tracheophyta</taxon>
        <taxon>Spermatophyta</taxon>
        <taxon>Magnoliopsida</taxon>
        <taxon>eudicotyledons</taxon>
        <taxon>Gunneridae</taxon>
        <taxon>Pentapetalae</taxon>
        <taxon>rosids</taxon>
        <taxon>fabids</taxon>
        <taxon>Fabales</taxon>
        <taxon>Fabaceae</taxon>
        <taxon>Papilionoideae</taxon>
        <taxon>50 kb inversion clade</taxon>
        <taxon>NPAAA clade</taxon>
        <taxon>indigoferoid/millettioid clade</taxon>
        <taxon>Phaseoleae</taxon>
        <taxon>Mucuna</taxon>
    </lineage>
</organism>
<feature type="region of interest" description="Disordered" evidence="1">
    <location>
        <begin position="1"/>
        <end position="25"/>
    </location>
</feature>
<dbReference type="PANTHER" id="PTHR33223">
    <property type="entry name" value="CCHC-TYPE DOMAIN-CONTAINING PROTEIN"/>
    <property type="match status" value="1"/>
</dbReference>
<accession>A0A371FVJ8</accession>
<gene>
    <name evidence="2" type="ORF">CR513_36871</name>
</gene>
<evidence type="ECO:0000256" key="1">
    <source>
        <dbReference type="SAM" id="MobiDB-lite"/>
    </source>
</evidence>
<dbReference type="EMBL" id="QJKJ01007655">
    <property type="protein sequence ID" value="RDX82354.1"/>
    <property type="molecule type" value="Genomic_DNA"/>
</dbReference>
<name>A0A371FVJ8_MUCPR</name>